<gene>
    <name evidence="2" type="ORF">DJ019_03550</name>
</gene>
<dbReference type="Proteomes" id="UP000249524">
    <property type="component" value="Unassembled WGS sequence"/>
</dbReference>
<protein>
    <recommendedName>
        <fullName evidence="1">Htaa domain-containing protein</fullName>
    </recommendedName>
</protein>
<evidence type="ECO:0000313" key="3">
    <source>
        <dbReference type="Proteomes" id="UP000249524"/>
    </source>
</evidence>
<organism evidence="2 3">
    <name type="scientific">Phenylobacterium kunshanense</name>
    <dbReference type="NCBI Taxonomy" id="1445034"/>
    <lineage>
        <taxon>Bacteria</taxon>
        <taxon>Pseudomonadati</taxon>
        <taxon>Pseudomonadota</taxon>
        <taxon>Alphaproteobacteria</taxon>
        <taxon>Caulobacterales</taxon>
        <taxon>Caulobacteraceae</taxon>
        <taxon>Phenylobacterium</taxon>
    </lineage>
</organism>
<accession>A0A328BPQ7</accession>
<dbReference type="InterPro" id="IPR007331">
    <property type="entry name" value="Htaa"/>
</dbReference>
<dbReference type="Pfam" id="PF04213">
    <property type="entry name" value="HtaA"/>
    <property type="match status" value="1"/>
</dbReference>
<evidence type="ECO:0000259" key="1">
    <source>
        <dbReference type="Pfam" id="PF04213"/>
    </source>
</evidence>
<dbReference type="AlphaFoldDB" id="A0A328BPQ7"/>
<dbReference type="OrthoDB" id="7210788at2"/>
<comment type="caution">
    <text evidence="2">The sequence shown here is derived from an EMBL/GenBank/DDBJ whole genome shotgun (WGS) entry which is preliminary data.</text>
</comment>
<reference evidence="2 3" key="1">
    <citation type="submission" date="2018-05" db="EMBL/GenBank/DDBJ databases">
        <authorList>
            <person name="Lanie J.A."/>
            <person name="Ng W.-L."/>
            <person name="Kazmierczak K.M."/>
            <person name="Andrzejewski T.M."/>
            <person name="Davidsen T.M."/>
            <person name="Wayne K.J."/>
            <person name="Tettelin H."/>
            <person name="Glass J.I."/>
            <person name="Rusch D."/>
            <person name="Podicherti R."/>
            <person name="Tsui H.-C.T."/>
            <person name="Winkler M.E."/>
        </authorList>
    </citation>
    <scope>NUCLEOTIDE SEQUENCE [LARGE SCALE GENOMIC DNA]</scope>
    <source>
        <strain evidence="2 3">BUT-10</strain>
    </source>
</reference>
<evidence type="ECO:0000313" key="2">
    <source>
        <dbReference type="EMBL" id="RAK69093.1"/>
    </source>
</evidence>
<name>A0A328BPQ7_9CAUL</name>
<feature type="domain" description="Htaa" evidence="1">
    <location>
        <begin position="4"/>
        <end position="153"/>
    </location>
</feature>
<keyword evidence="3" id="KW-1185">Reference proteome</keyword>
<sequence length="156" mass="16044">MRVGRLTWGVKQSFRQYVEMSGGTVTVGGGAARDEDGGFVLAALPGFDLALDDAGRPTGCGRFAGEVGFEAHGGMLRVSLVELGVETGANGLVLTCADGAGKDRRVEIARLDSDAITVEPDGAVSIPAKITLDGMMILGDHYPPGTVLDPVRLAGS</sequence>
<proteinExistence type="predicted"/>
<dbReference type="EMBL" id="QFYS01000001">
    <property type="protein sequence ID" value="RAK69093.1"/>
    <property type="molecule type" value="Genomic_DNA"/>
</dbReference>
<dbReference type="RefSeq" id="WP_111274584.1">
    <property type="nucleotide sequence ID" value="NZ_QFYS01000001.1"/>
</dbReference>